<dbReference type="Proteomes" id="UP000335636">
    <property type="component" value="Unassembled WGS sequence"/>
</dbReference>
<dbReference type="EMBL" id="CABDUW010002783">
    <property type="protein sequence ID" value="VTJ88005.1"/>
    <property type="molecule type" value="Genomic_DNA"/>
</dbReference>
<feature type="compositionally biased region" description="Basic and acidic residues" evidence="1">
    <location>
        <begin position="1"/>
        <end position="10"/>
    </location>
</feature>
<feature type="compositionally biased region" description="Basic and acidic residues" evidence="1">
    <location>
        <begin position="76"/>
        <end position="85"/>
    </location>
</feature>
<comment type="caution">
    <text evidence="2">The sequence shown here is derived from an EMBL/GenBank/DDBJ whole genome shotgun (WGS) entry which is preliminary data.</text>
</comment>
<evidence type="ECO:0000313" key="2">
    <source>
        <dbReference type="EMBL" id="VTJ88005.1"/>
    </source>
</evidence>
<feature type="compositionally biased region" description="Basic and acidic residues" evidence="1">
    <location>
        <begin position="42"/>
        <end position="54"/>
    </location>
</feature>
<feature type="region of interest" description="Disordered" evidence="1">
    <location>
        <begin position="1"/>
        <end position="85"/>
    </location>
</feature>
<proteinExistence type="predicted"/>
<keyword evidence="3" id="KW-1185">Reference proteome</keyword>
<evidence type="ECO:0000313" key="3">
    <source>
        <dbReference type="Proteomes" id="UP000335636"/>
    </source>
</evidence>
<evidence type="ECO:0000256" key="1">
    <source>
        <dbReference type="SAM" id="MobiDB-lite"/>
    </source>
</evidence>
<gene>
    <name evidence="2" type="ORF">MONAX_5E040864</name>
</gene>
<protein>
    <submittedName>
        <fullName evidence="2">Uncharacterized protein</fullName>
    </submittedName>
</protein>
<accession>A0A5E4D1U5</accession>
<sequence length="85" mass="9215">TGATARDRPLARQAQELRGNLVGSQGRRLPDAEKPALAPGHRGRDPRKTGERGSRASALPDAHLPRGSSVPALSRRQREDFTKKV</sequence>
<dbReference type="AlphaFoldDB" id="A0A5E4D1U5"/>
<reference evidence="2" key="1">
    <citation type="submission" date="2019-04" db="EMBL/GenBank/DDBJ databases">
        <authorList>
            <person name="Alioto T."/>
            <person name="Alioto T."/>
        </authorList>
    </citation>
    <scope>NUCLEOTIDE SEQUENCE [LARGE SCALE GENOMIC DNA]</scope>
</reference>
<name>A0A5E4D1U5_MARMO</name>
<feature type="non-terminal residue" evidence="2">
    <location>
        <position position="85"/>
    </location>
</feature>
<organism evidence="2 3">
    <name type="scientific">Marmota monax</name>
    <name type="common">Woodchuck</name>
    <dbReference type="NCBI Taxonomy" id="9995"/>
    <lineage>
        <taxon>Eukaryota</taxon>
        <taxon>Metazoa</taxon>
        <taxon>Chordata</taxon>
        <taxon>Craniata</taxon>
        <taxon>Vertebrata</taxon>
        <taxon>Euteleostomi</taxon>
        <taxon>Mammalia</taxon>
        <taxon>Eutheria</taxon>
        <taxon>Euarchontoglires</taxon>
        <taxon>Glires</taxon>
        <taxon>Rodentia</taxon>
        <taxon>Sciuromorpha</taxon>
        <taxon>Sciuridae</taxon>
        <taxon>Xerinae</taxon>
        <taxon>Marmotini</taxon>
        <taxon>Marmota</taxon>
    </lineage>
</organism>
<feature type="non-terminal residue" evidence="2">
    <location>
        <position position="1"/>
    </location>
</feature>